<feature type="domain" description="Flavodoxin-like" evidence="1">
    <location>
        <begin position="60"/>
        <end position="177"/>
    </location>
</feature>
<dbReference type="Pfam" id="PF12682">
    <property type="entry name" value="Flavodoxin_4"/>
    <property type="match status" value="1"/>
</dbReference>
<dbReference type="PANTHER" id="PTHR39201">
    <property type="entry name" value="EXPORTED PROTEIN-RELATED"/>
    <property type="match status" value="1"/>
</dbReference>
<dbReference type="Proteomes" id="UP000002016">
    <property type="component" value="Chromosome"/>
</dbReference>
<dbReference type="HOGENOM" id="CLU_068890_0_0_0"/>
<dbReference type="KEGG" id="tle:Tlet_1570"/>
<dbReference type="STRING" id="416591.Tlet_1570"/>
<dbReference type="eggNOG" id="COG0716">
    <property type="taxonomic scope" value="Bacteria"/>
</dbReference>
<dbReference type="InterPro" id="IPR029039">
    <property type="entry name" value="Flavoprotein-like_sf"/>
</dbReference>
<dbReference type="PANTHER" id="PTHR39201:SF1">
    <property type="entry name" value="FLAVODOXIN-LIKE DOMAIN-CONTAINING PROTEIN"/>
    <property type="match status" value="1"/>
</dbReference>
<evidence type="ECO:0000313" key="2">
    <source>
        <dbReference type="EMBL" id="ABV34124.1"/>
    </source>
</evidence>
<dbReference type="RefSeq" id="WP_012003600.1">
    <property type="nucleotide sequence ID" value="NC_009828.1"/>
</dbReference>
<reference evidence="2 3" key="1">
    <citation type="submission" date="2007-08" db="EMBL/GenBank/DDBJ databases">
        <title>Complete sequence of Thermotoga lettingae TMO.</title>
        <authorList>
            <consortium name="US DOE Joint Genome Institute"/>
            <person name="Copeland A."/>
            <person name="Lucas S."/>
            <person name="Lapidus A."/>
            <person name="Barry K."/>
            <person name="Glavina del Rio T."/>
            <person name="Dalin E."/>
            <person name="Tice H."/>
            <person name="Pitluck S."/>
            <person name="Foster B."/>
            <person name="Bruce D."/>
            <person name="Schmutz J."/>
            <person name="Larimer F."/>
            <person name="Land M."/>
            <person name="Hauser L."/>
            <person name="Kyrpides N."/>
            <person name="Mikhailova N."/>
            <person name="Nelson K."/>
            <person name="Gogarten J.P."/>
            <person name="Noll K."/>
            <person name="Richardson P."/>
        </authorList>
    </citation>
    <scope>NUCLEOTIDE SEQUENCE [LARGE SCALE GENOMIC DNA]</scope>
    <source>
        <strain evidence="3">ATCC BAA-301 / DSM 14385 / NBRC 107922 / TMO</strain>
    </source>
</reference>
<protein>
    <recommendedName>
        <fullName evidence="1">Flavodoxin-like domain-containing protein</fullName>
    </recommendedName>
</protein>
<dbReference type="AlphaFoldDB" id="A8F7J0"/>
<proteinExistence type="predicted"/>
<sequence precursor="true">MSLKKIFLILILLLLCFFLMGQDVQNKKSTNILVAYFSWGNNVARISEKVDTITQASAIAPGHTGKVAQYIAEFTRGDIFEIVVEPKYSSNYSECLDQAAEQLRRKERPVLVKKVANIDRYDIIFLGFPNWWHTIPMAIHSFVEEHDLSGKTIVPFVTHGRGGLERTIRDLKAILSEDCRILEPLSTYERNVDRAKDDVERWLRELNFQR</sequence>
<reference evidence="2 3" key="2">
    <citation type="journal article" date="2009" name="Proc. Natl. Acad. Sci. U.S.A.">
        <title>On the chimeric nature, thermophilic origin, and phylogenetic placement of the Thermotogales.</title>
        <authorList>
            <person name="Zhaxybayeva O."/>
            <person name="Swithers K.S."/>
            <person name="Lapierre P."/>
            <person name="Fournier G.P."/>
            <person name="Bickhart D.M."/>
            <person name="DeBoy R.T."/>
            <person name="Nelson K.E."/>
            <person name="Nesbo C.L."/>
            <person name="Doolittle W.F."/>
            <person name="Gogarten J.P."/>
            <person name="Noll K.M."/>
        </authorList>
    </citation>
    <scope>NUCLEOTIDE SEQUENCE [LARGE SCALE GENOMIC DNA]</scope>
    <source>
        <strain evidence="3">ATCC BAA-301 / DSM 14385 / NBRC 107922 / TMO</strain>
    </source>
</reference>
<organism evidence="2 3">
    <name type="scientific">Pseudothermotoga lettingae (strain ATCC BAA-301 / DSM 14385 / NBRC 107922 / TMO)</name>
    <name type="common">Thermotoga lettingae</name>
    <dbReference type="NCBI Taxonomy" id="416591"/>
    <lineage>
        <taxon>Bacteria</taxon>
        <taxon>Thermotogati</taxon>
        <taxon>Thermotogota</taxon>
        <taxon>Thermotogae</taxon>
        <taxon>Thermotogales</taxon>
        <taxon>Thermotogaceae</taxon>
        <taxon>Pseudothermotoga</taxon>
    </lineage>
</organism>
<accession>A8F7J0</accession>
<evidence type="ECO:0000259" key="1">
    <source>
        <dbReference type="Pfam" id="PF12682"/>
    </source>
</evidence>
<evidence type="ECO:0000313" key="3">
    <source>
        <dbReference type="Proteomes" id="UP000002016"/>
    </source>
</evidence>
<keyword evidence="3" id="KW-1185">Reference proteome</keyword>
<dbReference type="InterPro" id="IPR008254">
    <property type="entry name" value="Flavodoxin/NO_synth"/>
</dbReference>
<dbReference type="SUPFAM" id="SSF52218">
    <property type="entry name" value="Flavoproteins"/>
    <property type="match status" value="1"/>
</dbReference>
<gene>
    <name evidence="2" type="ordered locus">Tlet_1570</name>
</gene>
<dbReference type="EMBL" id="CP000812">
    <property type="protein sequence ID" value="ABV34124.1"/>
    <property type="molecule type" value="Genomic_DNA"/>
</dbReference>
<name>A8F7J0_PSELT</name>
<dbReference type="Gene3D" id="3.40.50.360">
    <property type="match status" value="1"/>
</dbReference>
<dbReference type="GO" id="GO:0010181">
    <property type="term" value="F:FMN binding"/>
    <property type="evidence" value="ECO:0007669"/>
    <property type="project" value="InterPro"/>
</dbReference>